<dbReference type="Proteomes" id="UP001310022">
    <property type="component" value="Unassembled WGS sequence"/>
</dbReference>
<keyword evidence="2" id="KW-0472">Membrane</keyword>
<dbReference type="EMBL" id="BQKE01000002">
    <property type="protein sequence ID" value="GJM63208.1"/>
    <property type="molecule type" value="Genomic_DNA"/>
</dbReference>
<sequence>MKRNLAVKVLALALMTLVFPQWTMAQDAQDAEQINANLPEKGKLYLAPIPVLASNPAFGFVYGAAASGGIFFGDPQATRMSSALLTATYSTKNQLMFTFKPIVYTNNDDWNLLGDYRVFFSSQNTYGLGTGAPATPIDDYLGEQPMDFDLIRLHQTALRKIKPNLYAGMGYHLDVFSNIDDTMLDEEGQRIETDHDRYSKEKGFETDGYTISGVSANLIYDSRDNVANPYSGRYAFLSYKMNAEFLGSTKGSSTLWMEYRDYFSVSKKNPRNLIALWTYGHFVTSGDVPYMALPSIGWDQMGRSGRAFPQGRFRGENIYYLEAEYRFGIPVVRKNPDLLGGVIFANTTSTSSAMDEVKLFQEMQVAVGAGLRVMINKKARTNLAIDYGRSFNGEGAVYIGLTEYF</sequence>
<gene>
    <name evidence="5" type="ORF">PEDI_37600</name>
</gene>
<evidence type="ECO:0000313" key="6">
    <source>
        <dbReference type="Proteomes" id="UP001310022"/>
    </source>
</evidence>
<dbReference type="InterPro" id="IPR000184">
    <property type="entry name" value="Bac_surfAg_D15"/>
</dbReference>
<keyword evidence="6" id="KW-1185">Reference proteome</keyword>
<proteinExistence type="predicted"/>
<comment type="caution">
    <text evidence="5">The sequence shown here is derived from an EMBL/GenBank/DDBJ whole genome shotgun (WGS) entry which is preliminary data.</text>
</comment>
<evidence type="ECO:0000259" key="4">
    <source>
        <dbReference type="Pfam" id="PF01103"/>
    </source>
</evidence>
<feature type="signal peptide" evidence="3">
    <location>
        <begin position="1"/>
        <end position="25"/>
    </location>
</feature>
<dbReference type="GO" id="GO:0019867">
    <property type="term" value="C:outer membrane"/>
    <property type="evidence" value="ECO:0007669"/>
    <property type="project" value="InterPro"/>
</dbReference>
<dbReference type="AlphaFoldDB" id="A0AAN5ANV1"/>
<evidence type="ECO:0000313" key="5">
    <source>
        <dbReference type="EMBL" id="GJM63208.1"/>
    </source>
</evidence>
<name>A0AAN5ANV1_9BACT</name>
<keyword evidence="3" id="KW-0732">Signal</keyword>
<feature type="domain" description="Bacterial surface antigen (D15)" evidence="4">
    <location>
        <begin position="195"/>
        <end position="375"/>
    </location>
</feature>
<dbReference type="Pfam" id="PF01103">
    <property type="entry name" value="Omp85"/>
    <property type="match status" value="1"/>
</dbReference>
<protein>
    <recommendedName>
        <fullName evidence="4">Bacterial surface antigen (D15) domain-containing protein</fullName>
    </recommendedName>
</protein>
<evidence type="ECO:0000256" key="3">
    <source>
        <dbReference type="SAM" id="SignalP"/>
    </source>
</evidence>
<accession>A0AAN5ANV1</accession>
<dbReference type="Gene3D" id="2.40.160.50">
    <property type="entry name" value="membrane protein fhac: a member of the omp85/tpsb transporter family"/>
    <property type="match status" value="1"/>
</dbReference>
<comment type="subcellular location">
    <subcellularLocation>
        <location evidence="1">Membrane</location>
    </subcellularLocation>
</comment>
<evidence type="ECO:0000256" key="2">
    <source>
        <dbReference type="ARBA" id="ARBA00023136"/>
    </source>
</evidence>
<dbReference type="RefSeq" id="WP_338238406.1">
    <property type="nucleotide sequence ID" value="NZ_BQKE01000002.1"/>
</dbReference>
<evidence type="ECO:0000256" key="1">
    <source>
        <dbReference type="ARBA" id="ARBA00004370"/>
    </source>
</evidence>
<organism evidence="5 6">
    <name type="scientific">Persicobacter diffluens</name>
    <dbReference type="NCBI Taxonomy" id="981"/>
    <lineage>
        <taxon>Bacteria</taxon>
        <taxon>Pseudomonadati</taxon>
        <taxon>Bacteroidota</taxon>
        <taxon>Cytophagia</taxon>
        <taxon>Cytophagales</taxon>
        <taxon>Persicobacteraceae</taxon>
        <taxon>Persicobacter</taxon>
    </lineage>
</organism>
<reference evidence="5 6" key="1">
    <citation type="submission" date="2021-12" db="EMBL/GenBank/DDBJ databases">
        <title>Genome sequencing of bacteria with rrn-lacking chromosome and rrn-plasmid.</title>
        <authorList>
            <person name="Anda M."/>
            <person name="Iwasaki W."/>
        </authorList>
    </citation>
    <scope>NUCLEOTIDE SEQUENCE [LARGE SCALE GENOMIC DNA]</scope>
    <source>
        <strain evidence="5 6">NBRC 15940</strain>
    </source>
</reference>
<feature type="chain" id="PRO_5042922842" description="Bacterial surface antigen (D15) domain-containing protein" evidence="3">
    <location>
        <begin position="26"/>
        <end position="405"/>
    </location>
</feature>